<evidence type="ECO:0000313" key="3">
    <source>
        <dbReference type="EMBL" id="OOQ89611.1"/>
    </source>
</evidence>
<evidence type="ECO:0000313" key="4">
    <source>
        <dbReference type="Proteomes" id="UP000190744"/>
    </source>
</evidence>
<dbReference type="GO" id="GO:0003676">
    <property type="term" value="F:nucleic acid binding"/>
    <property type="evidence" value="ECO:0007669"/>
    <property type="project" value="InterPro"/>
</dbReference>
<sequence>MAKSMGKRASRKEVQTHQDVGPAIRLSNTDEGSSATRPGVNRILSDEDEATVAEWIVRWLDHGFPLENRKQVSAFARYFMHIVNHPNKDVGVSDEFYESLFRRNRSIKDRVHAAREAYKSAKLKKEDREAKEQRLSRFPAFLRDLQWGLEIPSAQLYVFGDTGFVTAISSEHQGLCIDASTRDDDDYRRMTSAIICVSHDNRFLSPYLISKTSAVNQQPKMYKNVSTSFAAKPWANAEFFLDWIKCVFEKETKPARIKGPNGQARLLLVDGIRYGITPEIFMSCWNKGIYLACIPHKGSSFFNPLECGVFSKMQKVYADEAATRYREEKVPFILDPRDVTDFILRLLDRNLLKSQLSRGWTKSHLYSRDEVALRKHVKGTPATPAPVTPVKARTRAATRKQVIQDHPMSPPQSSKQPEDGRRARGSTTESSSTSESEYEPPEPERPAGFHNRPAPGNSLTNDAGLAISDLSPQSPLRSQRIPRPPQMIQISEDESSEHAASNSLPSNDEDSDVEDFDHETSTREEAAPILRASPPSRRGPESVSPFYGMSGALMQPPNWSANCTRPFPPSVEILNCRTPLRADRVGYRPRDNQCAESDDMADNTDNTWTGAGLEEAYRMQVRALSDPQTPESQKRTYEQKLLALAPILSGFAPRTVNALQELAKARPTKFSALSTSSRPLTPQTFKRTKVRKEKSSKQRRHPRMRRGPRQTATHVSFE</sequence>
<feature type="region of interest" description="Disordered" evidence="1">
    <location>
        <begin position="667"/>
        <end position="718"/>
    </location>
</feature>
<gene>
    <name evidence="3" type="ORF">PEBR_07611</name>
</gene>
<organism evidence="3 4">
    <name type="scientific">Penicillium brasilianum</name>
    <dbReference type="NCBI Taxonomy" id="104259"/>
    <lineage>
        <taxon>Eukaryota</taxon>
        <taxon>Fungi</taxon>
        <taxon>Dikarya</taxon>
        <taxon>Ascomycota</taxon>
        <taxon>Pezizomycotina</taxon>
        <taxon>Eurotiomycetes</taxon>
        <taxon>Eurotiomycetidae</taxon>
        <taxon>Eurotiales</taxon>
        <taxon>Aspergillaceae</taxon>
        <taxon>Penicillium</taxon>
    </lineage>
</organism>
<feature type="compositionally biased region" description="Basic residues" evidence="1">
    <location>
        <begin position="686"/>
        <end position="708"/>
    </location>
</feature>
<name>A0A1S9RWA2_PENBI</name>
<evidence type="ECO:0000259" key="2">
    <source>
        <dbReference type="Pfam" id="PF03184"/>
    </source>
</evidence>
<feature type="compositionally biased region" description="Polar residues" evidence="1">
    <location>
        <begin position="671"/>
        <end position="685"/>
    </location>
</feature>
<proteinExistence type="predicted"/>
<protein>
    <recommendedName>
        <fullName evidence="2">DDE-1 domain-containing protein</fullName>
    </recommendedName>
</protein>
<reference evidence="4" key="1">
    <citation type="submission" date="2015-09" db="EMBL/GenBank/DDBJ databases">
        <authorList>
            <person name="Fill T.P."/>
            <person name="Baretta J.F."/>
            <person name="de Almeida L.G."/>
            <person name="Rocha M."/>
            <person name="de Souza D.H."/>
            <person name="Malavazi I."/>
            <person name="Cerdeira L.T."/>
            <person name="Hong H."/>
            <person name="Samborskyy M."/>
            <person name="de Vasconcelos A.T."/>
            <person name="Leadlay P."/>
            <person name="Rodrigues-Filho E."/>
        </authorList>
    </citation>
    <scope>NUCLEOTIDE SEQUENCE [LARGE SCALE GENOMIC DNA]</scope>
    <source>
        <strain evidence="4">LaBioMMi 136</strain>
    </source>
</reference>
<comment type="caution">
    <text evidence="3">The sequence shown here is derived from an EMBL/GenBank/DDBJ whole genome shotgun (WGS) entry which is preliminary data.</text>
</comment>
<dbReference type="Proteomes" id="UP000190744">
    <property type="component" value="Unassembled WGS sequence"/>
</dbReference>
<feature type="compositionally biased region" description="Acidic residues" evidence="1">
    <location>
        <begin position="507"/>
        <end position="517"/>
    </location>
</feature>
<dbReference type="AlphaFoldDB" id="A0A1S9RWA2"/>
<feature type="compositionally biased region" description="Basic residues" evidence="1">
    <location>
        <begin position="1"/>
        <end position="10"/>
    </location>
</feature>
<feature type="domain" description="DDE-1" evidence="2">
    <location>
        <begin position="188"/>
        <end position="321"/>
    </location>
</feature>
<dbReference type="EMBL" id="LJBN01000105">
    <property type="protein sequence ID" value="OOQ89611.1"/>
    <property type="molecule type" value="Genomic_DNA"/>
</dbReference>
<evidence type="ECO:0000256" key="1">
    <source>
        <dbReference type="SAM" id="MobiDB-lite"/>
    </source>
</evidence>
<accession>A0A1S9RWA2</accession>
<feature type="region of interest" description="Disordered" evidence="1">
    <location>
        <begin position="1"/>
        <end position="39"/>
    </location>
</feature>
<dbReference type="InterPro" id="IPR004875">
    <property type="entry name" value="DDE_SF_endonuclease_dom"/>
</dbReference>
<feature type="region of interest" description="Disordered" evidence="1">
    <location>
        <begin position="376"/>
        <end position="544"/>
    </location>
</feature>
<feature type="compositionally biased region" description="Low complexity" evidence="1">
    <location>
        <begin position="426"/>
        <end position="435"/>
    </location>
</feature>
<dbReference type="Pfam" id="PF03184">
    <property type="entry name" value="DDE_1"/>
    <property type="match status" value="1"/>
</dbReference>
<feature type="compositionally biased region" description="Polar residues" evidence="1">
    <location>
        <begin position="26"/>
        <end position="36"/>
    </location>
</feature>